<evidence type="ECO:0000256" key="3">
    <source>
        <dbReference type="ARBA" id="ARBA00022801"/>
    </source>
</evidence>
<dbReference type="Gene3D" id="3.40.395.10">
    <property type="entry name" value="Adenoviral Proteinase, Chain A"/>
    <property type="match status" value="1"/>
</dbReference>
<evidence type="ECO:0000313" key="8">
    <source>
        <dbReference type="Proteomes" id="UP001498771"/>
    </source>
</evidence>
<name>A0ABR1FBN1_9ASCO</name>
<reference evidence="7 8" key="1">
    <citation type="submission" date="2024-03" db="EMBL/GenBank/DDBJ databases">
        <title>Genome-scale model development and genomic sequencing of the oleaginous clade Lipomyces.</title>
        <authorList>
            <consortium name="Lawrence Berkeley National Laboratory"/>
            <person name="Czajka J.J."/>
            <person name="Han Y."/>
            <person name="Kim J."/>
            <person name="Mondo S.J."/>
            <person name="Hofstad B.A."/>
            <person name="Robles A."/>
            <person name="Haridas S."/>
            <person name="Riley R."/>
            <person name="LaButti K."/>
            <person name="Pangilinan J."/>
            <person name="Andreopoulos W."/>
            <person name="Lipzen A."/>
            <person name="Yan J."/>
            <person name="Wang M."/>
            <person name="Ng V."/>
            <person name="Grigoriev I.V."/>
            <person name="Spatafora J.W."/>
            <person name="Magnuson J.K."/>
            <person name="Baker S.E."/>
            <person name="Pomraning K.R."/>
        </authorList>
    </citation>
    <scope>NUCLEOTIDE SEQUENCE [LARGE SCALE GENOMIC DNA]</scope>
    <source>
        <strain evidence="7 8">Phaff 52-87</strain>
    </source>
</reference>
<dbReference type="PROSITE" id="PS50600">
    <property type="entry name" value="ULP_PROTEASE"/>
    <property type="match status" value="1"/>
</dbReference>
<dbReference type="InterPro" id="IPR003653">
    <property type="entry name" value="Peptidase_C48_C"/>
</dbReference>
<dbReference type="PANTHER" id="PTHR12606:SF141">
    <property type="entry name" value="GH15225P-RELATED"/>
    <property type="match status" value="1"/>
</dbReference>
<evidence type="ECO:0000259" key="6">
    <source>
        <dbReference type="PROSITE" id="PS50600"/>
    </source>
</evidence>
<dbReference type="RefSeq" id="XP_064770299.1">
    <property type="nucleotide sequence ID" value="XM_064910277.1"/>
</dbReference>
<dbReference type="PANTHER" id="PTHR12606">
    <property type="entry name" value="SENTRIN/SUMO-SPECIFIC PROTEASE"/>
    <property type="match status" value="1"/>
</dbReference>
<evidence type="ECO:0000256" key="1">
    <source>
        <dbReference type="ARBA" id="ARBA00005234"/>
    </source>
</evidence>
<dbReference type="SUPFAM" id="SSF54001">
    <property type="entry name" value="Cysteine proteinases"/>
    <property type="match status" value="1"/>
</dbReference>
<evidence type="ECO:0000256" key="2">
    <source>
        <dbReference type="ARBA" id="ARBA00022670"/>
    </source>
</evidence>
<accession>A0ABR1FBN1</accession>
<evidence type="ECO:0000256" key="5">
    <source>
        <dbReference type="SAM" id="MobiDB-lite"/>
    </source>
</evidence>
<keyword evidence="4" id="KW-0788">Thiol protease</keyword>
<proteinExistence type="inferred from homology"/>
<feature type="region of interest" description="Disordered" evidence="5">
    <location>
        <begin position="28"/>
        <end position="49"/>
    </location>
</feature>
<comment type="similarity">
    <text evidence="1">Belongs to the peptidase C48 family.</text>
</comment>
<evidence type="ECO:0000313" key="7">
    <source>
        <dbReference type="EMBL" id="KAK7207266.1"/>
    </source>
</evidence>
<dbReference type="InterPro" id="IPR038765">
    <property type="entry name" value="Papain-like_cys_pep_sf"/>
</dbReference>
<organism evidence="7 8">
    <name type="scientific">Myxozyma melibiosi</name>
    <dbReference type="NCBI Taxonomy" id="54550"/>
    <lineage>
        <taxon>Eukaryota</taxon>
        <taxon>Fungi</taxon>
        <taxon>Dikarya</taxon>
        <taxon>Ascomycota</taxon>
        <taxon>Saccharomycotina</taxon>
        <taxon>Lipomycetes</taxon>
        <taxon>Lipomycetales</taxon>
        <taxon>Lipomycetaceae</taxon>
        <taxon>Myxozyma</taxon>
    </lineage>
</organism>
<feature type="compositionally biased region" description="Low complexity" evidence="5">
    <location>
        <begin position="28"/>
        <end position="39"/>
    </location>
</feature>
<dbReference type="EMBL" id="JBBJBU010000001">
    <property type="protein sequence ID" value="KAK7207266.1"/>
    <property type="molecule type" value="Genomic_DNA"/>
</dbReference>
<dbReference type="Proteomes" id="UP001498771">
    <property type="component" value="Unassembled WGS sequence"/>
</dbReference>
<keyword evidence="3" id="KW-0378">Hydrolase</keyword>
<protein>
    <recommendedName>
        <fullName evidence="6">Ubiquitin-like protease family profile domain-containing protein</fullName>
    </recommendedName>
</protein>
<keyword evidence="2" id="KW-0645">Protease</keyword>
<evidence type="ECO:0000256" key="4">
    <source>
        <dbReference type="ARBA" id="ARBA00022807"/>
    </source>
</evidence>
<dbReference type="Pfam" id="PF02902">
    <property type="entry name" value="Peptidase_C48"/>
    <property type="match status" value="1"/>
</dbReference>
<feature type="domain" description="Ubiquitin-like protease family profile" evidence="6">
    <location>
        <begin position="132"/>
        <end position="302"/>
    </location>
</feature>
<keyword evidence="8" id="KW-1185">Reference proteome</keyword>
<sequence length="334" mass="38354">MHRLHNDVYLTAVRNRLAPNLYGGLPSSPLAESLSPARSTPEVRRRPIPFGISDSKSVDELLKRLVKEGNATDFPSFQALQERRKARLKAIEELRRPKKEIITPLNSAQLSKVHQCLSSGNLGQTLISAFRIDITVRDVRTLGDRQWLNDNVIDFYLELVTQRSRDHASKNDDYPRSFVYTTHFYSTLQSKGYQGVARWGRRKQLDLASVDYIFIPINIHNAHWCASVINIKDKRFEYYDSMAGGPGGAFKYLREYLINESRTQNVPLNDVDQWEDYIPNDSPLQRNGYDCGVFTCKTVEVLSRAAPLTFTQNEMKLLRQRMVFEILQGKLLNA</sequence>
<gene>
    <name evidence="7" type="ORF">BZA70DRAFT_233857</name>
</gene>
<dbReference type="GeneID" id="90035789"/>
<comment type="caution">
    <text evidence="7">The sequence shown here is derived from an EMBL/GenBank/DDBJ whole genome shotgun (WGS) entry which is preliminary data.</text>
</comment>